<dbReference type="OrthoDB" id="3668964at2"/>
<dbReference type="PANTHER" id="PTHR22946:SF8">
    <property type="entry name" value="ACETYL XYLAN ESTERASE DOMAIN-CONTAINING PROTEIN"/>
    <property type="match status" value="1"/>
</dbReference>
<evidence type="ECO:0000313" key="1">
    <source>
        <dbReference type="EMBL" id="TGE24233.1"/>
    </source>
</evidence>
<gene>
    <name evidence="1" type="ORF">E5K00_03190</name>
</gene>
<dbReference type="Proteomes" id="UP000297549">
    <property type="component" value="Unassembled WGS sequence"/>
</dbReference>
<evidence type="ECO:0000313" key="2">
    <source>
        <dbReference type="Proteomes" id="UP000297549"/>
    </source>
</evidence>
<dbReference type="SUPFAM" id="SSF53474">
    <property type="entry name" value="alpha/beta-Hydrolases"/>
    <property type="match status" value="1"/>
</dbReference>
<dbReference type="PANTHER" id="PTHR22946">
    <property type="entry name" value="DIENELACTONE HYDROLASE DOMAIN-CONTAINING PROTEIN-RELATED"/>
    <property type="match status" value="1"/>
</dbReference>
<reference evidence="1 2" key="1">
    <citation type="submission" date="2019-04" db="EMBL/GenBank/DDBJ databases">
        <authorList>
            <person name="Feng G."/>
            <person name="Zhang J."/>
            <person name="Zhu H."/>
        </authorList>
    </citation>
    <scope>NUCLEOTIDE SEQUENCE [LARGE SCALE GENOMIC DNA]</scope>
    <source>
        <strain evidence="1 2">JCM 31653</strain>
    </source>
</reference>
<sequence length="497" mass="54471">MVTLFIFKSENARAAVAPPLPEGRGPGGGVLHKLRLLTIGLLLTAAGAARAQTADEQYREPLQQVLDEIQQRYGVKIRPDAALVKDRYVTYAQWRFRPDVDETLRNVLAALDLQAAKTGDKTYKIKTYQYHLKTPEEGAAQLRELAARYHDQASWEQRKAELRGCMWSALRLAPMPAKPASKPIVTNKREYDGYSVENVALETLPGVYVTGSLYRPLKPKGKIPVIISPDGHFGDGRYRADAQKRCATLARMGAMVYSYDLFAWGESTLQFKPEDHRRSLAMTVQALNGLRALDFLLAQKNADKDRVAVTGGSGGGSQTMLLTALDDRIKVSVPVVMLSTYHSGGCPCESGMPVHLCGGGTNNAELAAMAAPRPMLAITDGGDWTAQTPDVAMPYLKNIYGYYGQPERVQNAHFPKEGHDYGASKRQAMYAFMAQHLGLNLRMAQDAAGQMDESKVTVEKQEQQLVFGPKGEGLPATAIHSFEALQALFNQTAAQGN</sequence>
<proteinExistence type="predicted"/>
<dbReference type="EMBL" id="SRLC01000001">
    <property type="protein sequence ID" value="TGE24233.1"/>
    <property type="molecule type" value="Genomic_DNA"/>
</dbReference>
<name>A0A4Z0Q514_9BACT</name>
<protein>
    <submittedName>
        <fullName evidence="1">Acetylxylan esterase</fullName>
    </submittedName>
</protein>
<comment type="caution">
    <text evidence="1">The sequence shown here is derived from an EMBL/GenBank/DDBJ whole genome shotgun (WGS) entry which is preliminary data.</text>
</comment>
<dbReference type="InterPro" id="IPR050261">
    <property type="entry name" value="FrsA_esterase"/>
</dbReference>
<keyword evidence="2" id="KW-1185">Reference proteome</keyword>
<accession>A0A4Z0Q514</accession>
<dbReference type="InterPro" id="IPR029058">
    <property type="entry name" value="AB_hydrolase_fold"/>
</dbReference>
<organism evidence="1 2">
    <name type="scientific">Hymenobacter aquaticus</name>
    <dbReference type="NCBI Taxonomy" id="1867101"/>
    <lineage>
        <taxon>Bacteria</taxon>
        <taxon>Pseudomonadati</taxon>
        <taxon>Bacteroidota</taxon>
        <taxon>Cytophagia</taxon>
        <taxon>Cytophagales</taxon>
        <taxon>Hymenobacteraceae</taxon>
        <taxon>Hymenobacter</taxon>
    </lineage>
</organism>
<dbReference type="AlphaFoldDB" id="A0A4Z0Q514"/>
<dbReference type="Gene3D" id="3.40.50.1820">
    <property type="entry name" value="alpha/beta hydrolase"/>
    <property type="match status" value="1"/>
</dbReference>